<evidence type="ECO:0000313" key="2">
    <source>
        <dbReference type="Proteomes" id="UP000266673"/>
    </source>
</evidence>
<protein>
    <submittedName>
        <fullName evidence="1">Uncharacterized protein</fullName>
    </submittedName>
</protein>
<reference evidence="1 2" key="1">
    <citation type="submission" date="2018-06" db="EMBL/GenBank/DDBJ databases">
        <title>Comparative genomics reveals the genomic features of Rhizophagus irregularis, R. cerebriforme, R. diaphanum and Gigaspora rosea, and their symbiotic lifestyle signature.</title>
        <authorList>
            <person name="Morin E."/>
            <person name="San Clemente H."/>
            <person name="Chen E.C.H."/>
            <person name="De La Providencia I."/>
            <person name="Hainaut M."/>
            <person name="Kuo A."/>
            <person name="Kohler A."/>
            <person name="Murat C."/>
            <person name="Tang N."/>
            <person name="Roy S."/>
            <person name="Loubradou J."/>
            <person name="Henrissat B."/>
            <person name="Grigoriev I.V."/>
            <person name="Corradi N."/>
            <person name="Roux C."/>
            <person name="Martin F.M."/>
        </authorList>
    </citation>
    <scope>NUCLEOTIDE SEQUENCE [LARGE SCALE GENOMIC DNA]</scope>
    <source>
        <strain evidence="1 2">DAOM 194757</strain>
    </source>
</reference>
<dbReference type="EMBL" id="QKWP01000936">
    <property type="protein sequence ID" value="RIB13307.1"/>
    <property type="molecule type" value="Genomic_DNA"/>
</dbReference>
<name>A0A397UVW3_9GLOM</name>
<keyword evidence="2" id="KW-1185">Reference proteome</keyword>
<comment type="caution">
    <text evidence="1">The sequence shown here is derived from an EMBL/GenBank/DDBJ whole genome shotgun (WGS) entry which is preliminary data.</text>
</comment>
<dbReference type="AlphaFoldDB" id="A0A397UVW3"/>
<evidence type="ECO:0000313" key="1">
    <source>
        <dbReference type="EMBL" id="RIB13307.1"/>
    </source>
</evidence>
<proteinExistence type="predicted"/>
<accession>A0A397UVW3</accession>
<gene>
    <name evidence="1" type="ORF">C2G38_2098655</name>
</gene>
<organism evidence="1 2">
    <name type="scientific">Gigaspora rosea</name>
    <dbReference type="NCBI Taxonomy" id="44941"/>
    <lineage>
        <taxon>Eukaryota</taxon>
        <taxon>Fungi</taxon>
        <taxon>Fungi incertae sedis</taxon>
        <taxon>Mucoromycota</taxon>
        <taxon>Glomeromycotina</taxon>
        <taxon>Glomeromycetes</taxon>
        <taxon>Diversisporales</taxon>
        <taxon>Gigasporaceae</taxon>
        <taxon>Gigaspora</taxon>
    </lineage>
</organism>
<dbReference type="Proteomes" id="UP000266673">
    <property type="component" value="Unassembled WGS sequence"/>
</dbReference>
<sequence>MPTNRTLSHSVPGINKLYNITPFPSHALKNTCLQIRDHHLPKSAHMSVLIGSEQ</sequence>